<evidence type="ECO:0000256" key="1">
    <source>
        <dbReference type="SAM" id="MobiDB-lite"/>
    </source>
</evidence>
<dbReference type="GeneID" id="83203832"/>
<dbReference type="EMBL" id="JAPQKS010000005">
    <property type="protein sequence ID" value="KAJ5226008.1"/>
    <property type="molecule type" value="Genomic_DNA"/>
</dbReference>
<feature type="compositionally biased region" description="Basic and acidic residues" evidence="1">
    <location>
        <begin position="26"/>
        <end position="36"/>
    </location>
</feature>
<feature type="region of interest" description="Disordered" evidence="1">
    <location>
        <begin position="52"/>
        <end position="77"/>
    </location>
</feature>
<keyword evidence="3" id="KW-1185">Reference proteome</keyword>
<feature type="region of interest" description="Disordered" evidence="1">
    <location>
        <begin position="1"/>
        <end position="36"/>
    </location>
</feature>
<dbReference type="RefSeq" id="XP_058329419.1">
    <property type="nucleotide sequence ID" value="XM_058476529.1"/>
</dbReference>
<accession>A0A9W9TKG6</accession>
<evidence type="ECO:0000313" key="3">
    <source>
        <dbReference type="Proteomes" id="UP001150941"/>
    </source>
</evidence>
<dbReference type="Proteomes" id="UP001150941">
    <property type="component" value="Unassembled WGS sequence"/>
</dbReference>
<proteinExistence type="predicted"/>
<sequence>MSNEVKSDQATKKTAQTWSAEQAKPNPKEILRRLPHSGEKARLLKALVEGDRITNPGPASSVESLCADSHDEEQRSSKRADYLKLMGKDRDALLFRRQVKRQAHLR</sequence>
<protein>
    <submittedName>
        <fullName evidence="2">Uncharacterized protein</fullName>
    </submittedName>
</protein>
<organism evidence="2 3">
    <name type="scientific">Penicillium chermesinum</name>
    <dbReference type="NCBI Taxonomy" id="63820"/>
    <lineage>
        <taxon>Eukaryota</taxon>
        <taxon>Fungi</taxon>
        <taxon>Dikarya</taxon>
        <taxon>Ascomycota</taxon>
        <taxon>Pezizomycotina</taxon>
        <taxon>Eurotiomycetes</taxon>
        <taxon>Eurotiomycetidae</taxon>
        <taxon>Eurotiales</taxon>
        <taxon>Aspergillaceae</taxon>
        <taxon>Penicillium</taxon>
    </lineage>
</organism>
<gene>
    <name evidence="2" type="ORF">N7468_007233</name>
</gene>
<evidence type="ECO:0000313" key="2">
    <source>
        <dbReference type="EMBL" id="KAJ5226008.1"/>
    </source>
</evidence>
<comment type="caution">
    <text evidence="2">The sequence shown here is derived from an EMBL/GenBank/DDBJ whole genome shotgun (WGS) entry which is preliminary data.</text>
</comment>
<name>A0A9W9TKG6_9EURO</name>
<reference evidence="2" key="1">
    <citation type="submission" date="2022-11" db="EMBL/GenBank/DDBJ databases">
        <authorList>
            <person name="Petersen C."/>
        </authorList>
    </citation>
    <scope>NUCLEOTIDE SEQUENCE</scope>
    <source>
        <strain evidence="2">IBT 19713</strain>
    </source>
</reference>
<feature type="compositionally biased region" description="Basic and acidic residues" evidence="1">
    <location>
        <begin position="1"/>
        <end position="11"/>
    </location>
</feature>
<feature type="compositionally biased region" description="Basic and acidic residues" evidence="1">
    <location>
        <begin position="68"/>
        <end position="77"/>
    </location>
</feature>
<reference evidence="2" key="2">
    <citation type="journal article" date="2023" name="IMA Fungus">
        <title>Comparative genomic study of the Penicillium genus elucidates a diverse pangenome and 15 lateral gene transfer events.</title>
        <authorList>
            <person name="Petersen C."/>
            <person name="Sorensen T."/>
            <person name="Nielsen M.R."/>
            <person name="Sondergaard T.E."/>
            <person name="Sorensen J.L."/>
            <person name="Fitzpatrick D.A."/>
            <person name="Frisvad J.C."/>
            <person name="Nielsen K.L."/>
        </authorList>
    </citation>
    <scope>NUCLEOTIDE SEQUENCE</scope>
    <source>
        <strain evidence="2">IBT 19713</strain>
    </source>
</reference>
<dbReference type="AlphaFoldDB" id="A0A9W9TKG6"/>